<name>A0AAV4W584_9ARAC</name>
<dbReference type="AlphaFoldDB" id="A0AAV4W584"/>
<dbReference type="EMBL" id="BPLQ01014198">
    <property type="protein sequence ID" value="GIY77980.1"/>
    <property type="molecule type" value="Genomic_DNA"/>
</dbReference>
<gene>
    <name evidence="1" type="ORF">CDAR_573161</name>
</gene>
<protein>
    <submittedName>
        <fullName evidence="1">Uncharacterized protein</fullName>
    </submittedName>
</protein>
<comment type="caution">
    <text evidence="1">The sequence shown here is derived from an EMBL/GenBank/DDBJ whole genome shotgun (WGS) entry which is preliminary data.</text>
</comment>
<evidence type="ECO:0000313" key="2">
    <source>
        <dbReference type="Proteomes" id="UP001054837"/>
    </source>
</evidence>
<keyword evidence="2" id="KW-1185">Reference proteome</keyword>
<reference evidence="1 2" key="1">
    <citation type="submission" date="2021-06" db="EMBL/GenBank/DDBJ databases">
        <title>Caerostris darwini draft genome.</title>
        <authorList>
            <person name="Kono N."/>
            <person name="Arakawa K."/>
        </authorList>
    </citation>
    <scope>NUCLEOTIDE SEQUENCE [LARGE SCALE GENOMIC DNA]</scope>
</reference>
<accession>A0AAV4W584</accession>
<dbReference type="Proteomes" id="UP001054837">
    <property type="component" value="Unassembled WGS sequence"/>
</dbReference>
<proteinExistence type="predicted"/>
<evidence type="ECO:0000313" key="1">
    <source>
        <dbReference type="EMBL" id="GIY77980.1"/>
    </source>
</evidence>
<organism evidence="1 2">
    <name type="scientific">Caerostris darwini</name>
    <dbReference type="NCBI Taxonomy" id="1538125"/>
    <lineage>
        <taxon>Eukaryota</taxon>
        <taxon>Metazoa</taxon>
        <taxon>Ecdysozoa</taxon>
        <taxon>Arthropoda</taxon>
        <taxon>Chelicerata</taxon>
        <taxon>Arachnida</taxon>
        <taxon>Araneae</taxon>
        <taxon>Araneomorphae</taxon>
        <taxon>Entelegynae</taxon>
        <taxon>Araneoidea</taxon>
        <taxon>Araneidae</taxon>
        <taxon>Caerostris</taxon>
    </lineage>
</organism>
<sequence length="86" mass="9655">MSKGGKGGTAAPEMREREKRWGRFLGRVQCRTPSLEDLMDGGRTGLCLSPEGPFLNTQSTEQTPLTARYAPQRNRHTFDWTVQCPT</sequence>